<evidence type="ECO:0000313" key="3">
    <source>
        <dbReference type="Proteomes" id="UP000009096"/>
    </source>
</evidence>
<dbReference type="RefSeq" id="XP_018746072.1">
    <property type="nucleotide sequence ID" value="XM_018904179.1"/>
</dbReference>
<protein>
    <recommendedName>
        <fullName evidence="4">Secreted protein</fullName>
    </recommendedName>
</protein>
<dbReference type="Proteomes" id="UP000009096">
    <property type="component" value="Chromosome 6"/>
</dbReference>
<gene>
    <name evidence="2" type="ORF">FVEG_15087</name>
</gene>
<dbReference type="EMBL" id="CM000583">
    <property type="protein sequence ID" value="EWG39881.1"/>
    <property type="molecule type" value="Genomic_DNA"/>
</dbReference>
<organism evidence="2 3">
    <name type="scientific">Gibberella moniliformis (strain M3125 / FGSC 7600)</name>
    <name type="common">Maize ear and stalk rot fungus</name>
    <name type="synonym">Fusarium verticillioides</name>
    <dbReference type="NCBI Taxonomy" id="334819"/>
    <lineage>
        <taxon>Eukaryota</taxon>
        <taxon>Fungi</taxon>
        <taxon>Dikarya</taxon>
        <taxon>Ascomycota</taxon>
        <taxon>Pezizomycotina</taxon>
        <taxon>Sordariomycetes</taxon>
        <taxon>Hypocreomycetidae</taxon>
        <taxon>Hypocreales</taxon>
        <taxon>Nectriaceae</taxon>
        <taxon>Fusarium</taxon>
        <taxon>Fusarium fujikuroi species complex</taxon>
    </lineage>
</organism>
<sequence>MVHQWALMLVVALQFANSDRDKRPIRTSSRTGHCIPQVVECSTVYHVWQAFVGPKPLCLRLILLARSLLLARQPNSLQGLRSTIWYPVTCFHRLIASVADTRPWSLPFFRSIAHVYSHSGFHFLTFRLGDTRRLKRTNAAGPETRKHNSTLHTV</sequence>
<name>W7LN13_GIBM7</name>
<feature type="chain" id="PRO_5004897978" description="Secreted protein" evidence="1">
    <location>
        <begin position="19"/>
        <end position="154"/>
    </location>
</feature>
<evidence type="ECO:0000313" key="2">
    <source>
        <dbReference type="EMBL" id="EWG39881.1"/>
    </source>
</evidence>
<dbReference type="EMBL" id="DS022243">
    <property type="protein sequence ID" value="EWG39881.1"/>
    <property type="molecule type" value="Genomic_DNA"/>
</dbReference>
<feature type="signal peptide" evidence="1">
    <location>
        <begin position="1"/>
        <end position="18"/>
    </location>
</feature>
<dbReference type="VEuPathDB" id="FungiDB:FVEG_15087"/>
<proteinExistence type="predicted"/>
<evidence type="ECO:0008006" key="4">
    <source>
        <dbReference type="Google" id="ProtNLM"/>
    </source>
</evidence>
<dbReference type="AlphaFoldDB" id="W7LN13"/>
<accession>W7LN13</accession>
<evidence type="ECO:0000256" key="1">
    <source>
        <dbReference type="SAM" id="SignalP"/>
    </source>
</evidence>
<dbReference type="GeneID" id="30071963"/>
<dbReference type="KEGG" id="fvr:FVEG_15087"/>
<reference evidence="2 3" key="1">
    <citation type="journal article" date="2010" name="Nature">
        <title>Comparative genomics reveals mobile pathogenicity chromosomes in Fusarium.</title>
        <authorList>
            <person name="Ma L.J."/>
            <person name="van der Does H.C."/>
            <person name="Borkovich K.A."/>
            <person name="Coleman J.J."/>
            <person name="Daboussi M.J."/>
            <person name="Di Pietro A."/>
            <person name="Dufresne M."/>
            <person name="Freitag M."/>
            <person name="Grabherr M."/>
            <person name="Henrissat B."/>
            <person name="Houterman P.M."/>
            <person name="Kang S."/>
            <person name="Shim W.B."/>
            <person name="Woloshuk C."/>
            <person name="Xie X."/>
            <person name="Xu J.R."/>
            <person name="Antoniw J."/>
            <person name="Baker S.E."/>
            <person name="Bluhm B.H."/>
            <person name="Breakspear A."/>
            <person name="Brown D.W."/>
            <person name="Butchko R.A."/>
            <person name="Chapman S."/>
            <person name="Coulson R."/>
            <person name="Coutinho P.M."/>
            <person name="Danchin E.G."/>
            <person name="Diener A."/>
            <person name="Gale L.R."/>
            <person name="Gardiner D.M."/>
            <person name="Goff S."/>
            <person name="Hammond-Kosack K.E."/>
            <person name="Hilburn K."/>
            <person name="Hua-Van A."/>
            <person name="Jonkers W."/>
            <person name="Kazan K."/>
            <person name="Kodira C.D."/>
            <person name="Koehrsen M."/>
            <person name="Kumar L."/>
            <person name="Lee Y.H."/>
            <person name="Li L."/>
            <person name="Manners J.M."/>
            <person name="Miranda-Saavedra D."/>
            <person name="Mukherjee M."/>
            <person name="Park G."/>
            <person name="Park J."/>
            <person name="Park S.Y."/>
            <person name="Proctor R.H."/>
            <person name="Regev A."/>
            <person name="Ruiz-Roldan M.C."/>
            <person name="Sain D."/>
            <person name="Sakthikumar S."/>
            <person name="Sykes S."/>
            <person name="Schwartz D.C."/>
            <person name="Turgeon B.G."/>
            <person name="Wapinski I."/>
            <person name="Yoder O."/>
            <person name="Young S."/>
            <person name="Zeng Q."/>
            <person name="Zhou S."/>
            <person name="Galagan J."/>
            <person name="Cuomo C.A."/>
            <person name="Kistler H.C."/>
            <person name="Rep M."/>
        </authorList>
    </citation>
    <scope>NUCLEOTIDE SEQUENCE [LARGE SCALE GENOMIC DNA]</scope>
    <source>
        <strain evidence="3">M3125 / FGSC 7600</strain>
    </source>
</reference>
<keyword evidence="3" id="KW-1185">Reference proteome</keyword>
<keyword evidence="1" id="KW-0732">Signal</keyword>